<dbReference type="AlphaFoldDB" id="A0A327QM17"/>
<comment type="caution">
    <text evidence="1">The sequence shown here is derived from an EMBL/GenBank/DDBJ whole genome shotgun (WGS) entry which is preliminary data.</text>
</comment>
<organism evidence="1 2">
    <name type="scientific">Chitinophaga skermanii</name>
    <dbReference type="NCBI Taxonomy" id="331697"/>
    <lineage>
        <taxon>Bacteria</taxon>
        <taxon>Pseudomonadati</taxon>
        <taxon>Bacteroidota</taxon>
        <taxon>Chitinophagia</taxon>
        <taxon>Chitinophagales</taxon>
        <taxon>Chitinophagaceae</taxon>
        <taxon>Chitinophaga</taxon>
    </lineage>
</organism>
<sequence>MIATVTLGAEDFEMKAVMRQHELLLDEPVNYGGKDLGPASMELLCATLGACTVATLKMYLNRKGWQIHGLEAVVERTATVNIKPVFTVNITVKGDLTPEQTQRMLDIANACPVHKALEGSNKIITKLEVNGS</sequence>
<name>A0A327QM17_9BACT</name>
<dbReference type="EMBL" id="QLLL01000004">
    <property type="protein sequence ID" value="RAJ05301.1"/>
    <property type="molecule type" value="Genomic_DNA"/>
</dbReference>
<dbReference type="SUPFAM" id="SSF82784">
    <property type="entry name" value="OsmC-like"/>
    <property type="match status" value="1"/>
</dbReference>
<dbReference type="Proteomes" id="UP000249547">
    <property type="component" value="Unassembled WGS sequence"/>
</dbReference>
<protein>
    <submittedName>
        <fullName evidence="1">Putative redox protein</fullName>
    </submittedName>
</protein>
<dbReference type="OrthoDB" id="9791538at2"/>
<dbReference type="Pfam" id="PF02566">
    <property type="entry name" value="OsmC"/>
    <property type="match status" value="1"/>
</dbReference>
<proteinExistence type="predicted"/>
<dbReference type="RefSeq" id="WP_111597906.1">
    <property type="nucleotide sequence ID" value="NZ_QLLL01000004.1"/>
</dbReference>
<evidence type="ECO:0000313" key="2">
    <source>
        <dbReference type="Proteomes" id="UP000249547"/>
    </source>
</evidence>
<keyword evidence="2" id="KW-1185">Reference proteome</keyword>
<dbReference type="PANTHER" id="PTHR39624:SF2">
    <property type="entry name" value="OSMC-LIKE PROTEIN"/>
    <property type="match status" value="1"/>
</dbReference>
<dbReference type="Gene3D" id="3.30.300.20">
    <property type="match status" value="1"/>
</dbReference>
<accession>A0A327QM17</accession>
<reference evidence="1 2" key="1">
    <citation type="submission" date="2018-06" db="EMBL/GenBank/DDBJ databases">
        <title>Genomic Encyclopedia of Archaeal and Bacterial Type Strains, Phase II (KMG-II): from individual species to whole genera.</title>
        <authorList>
            <person name="Goeker M."/>
        </authorList>
    </citation>
    <scope>NUCLEOTIDE SEQUENCE [LARGE SCALE GENOMIC DNA]</scope>
    <source>
        <strain evidence="1 2">DSM 23857</strain>
    </source>
</reference>
<dbReference type="PANTHER" id="PTHR39624">
    <property type="entry name" value="PROTEIN INVOLVED IN RIMO-MEDIATED BETA-METHYLTHIOLATION OF RIBOSOMAL PROTEIN S12 YCAO"/>
    <property type="match status" value="1"/>
</dbReference>
<dbReference type="InterPro" id="IPR003718">
    <property type="entry name" value="OsmC/Ohr_fam"/>
</dbReference>
<dbReference type="InterPro" id="IPR015946">
    <property type="entry name" value="KH_dom-like_a/b"/>
</dbReference>
<gene>
    <name evidence="1" type="ORF">LX64_02458</name>
</gene>
<evidence type="ECO:0000313" key="1">
    <source>
        <dbReference type="EMBL" id="RAJ05301.1"/>
    </source>
</evidence>
<dbReference type="InterPro" id="IPR036102">
    <property type="entry name" value="OsmC/Ohrsf"/>
</dbReference>